<keyword evidence="2" id="KW-1185">Reference proteome</keyword>
<dbReference type="AlphaFoldDB" id="A0A5B7K0W9"/>
<dbReference type="Proteomes" id="UP000324222">
    <property type="component" value="Unassembled WGS sequence"/>
</dbReference>
<organism evidence="1 2">
    <name type="scientific">Portunus trituberculatus</name>
    <name type="common">Swimming crab</name>
    <name type="synonym">Neptunus trituberculatus</name>
    <dbReference type="NCBI Taxonomy" id="210409"/>
    <lineage>
        <taxon>Eukaryota</taxon>
        <taxon>Metazoa</taxon>
        <taxon>Ecdysozoa</taxon>
        <taxon>Arthropoda</taxon>
        <taxon>Crustacea</taxon>
        <taxon>Multicrustacea</taxon>
        <taxon>Malacostraca</taxon>
        <taxon>Eumalacostraca</taxon>
        <taxon>Eucarida</taxon>
        <taxon>Decapoda</taxon>
        <taxon>Pleocyemata</taxon>
        <taxon>Brachyura</taxon>
        <taxon>Eubrachyura</taxon>
        <taxon>Portunoidea</taxon>
        <taxon>Portunidae</taxon>
        <taxon>Portuninae</taxon>
        <taxon>Portunus</taxon>
    </lineage>
</organism>
<dbReference type="EMBL" id="VSRR010123370">
    <property type="protein sequence ID" value="MPD00536.1"/>
    <property type="molecule type" value="Genomic_DNA"/>
</dbReference>
<sequence>MAMMVVVVTLTETITDYKCPATQPSLTNLSPRYFSLNCRGDLKVCWLQLKDALMDYCGKCDGMCLAERCYA</sequence>
<reference evidence="1 2" key="1">
    <citation type="submission" date="2019-05" db="EMBL/GenBank/DDBJ databases">
        <title>Another draft genome of Portunus trituberculatus and its Hox gene families provides insights of decapod evolution.</title>
        <authorList>
            <person name="Jeong J.-H."/>
            <person name="Song I."/>
            <person name="Kim S."/>
            <person name="Choi T."/>
            <person name="Kim D."/>
            <person name="Ryu S."/>
            <person name="Kim W."/>
        </authorList>
    </citation>
    <scope>NUCLEOTIDE SEQUENCE [LARGE SCALE GENOMIC DNA]</scope>
    <source>
        <tissue evidence="1">Muscle</tissue>
    </source>
</reference>
<name>A0A5B7K0W9_PORTR</name>
<gene>
    <name evidence="1" type="ORF">E2C01_096012</name>
</gene>
<comment type="caution">
    <text evidence="1">The sequence shown here is derived from an EMBL/GenBank/DDBJ whole genome shotgun (WGS) entry which is preliminary data.</text>
</comment>
<evidence type="ECO:0000313" key="2">
    <source>
        <dbReference type="Proteomes" id="UP000324222"/>
    </source>
</evidence>
<protein>
    <submittedName>
        <fullName evidence="1">Uncharacterized protein</fullName>
    </submittedName>
</protein>
<accession>A0A5B7K0W9</accession>
<evidence type="ECO:0000313" key="1">
    <source>
        <dbReference type="EMBL" id="MPD00536.1"/>
    </source>
</evidence>
<proteinExistence type="predicted"/>